<evidence type="ECO:0000313" key="2">
    <source>
        <dbReference type="EMBL" id="KAJ8408231.1"/>
    </source>
</evidence>
<protein>
    <submittedName>
        <fullName evidence="2">Uncharacterized protein</fullName>
    </submittedName>
</protein>
<reference evidence="2" key="1">
    <citation type="journal article" date="2023" name="Science">
        <title>Genome structures resolve the early diversification of teleost fishes.</title>
        <authorList>
            <person name="Parey E."/>
            <person name="Louis A."/>
            <person name="Montfort J."/>
            <person name="Bouchez O."/>
            <person name="Roques C."/>
            <person name="Iampietro C."/>
            <person name="Lluch J."/>
            <person name="Castinel A."/>
            <person name="Donnadieu C."/>
            <person name="Desvignes T."/>
            <person name="Floi Bucao C."/>
            <person name="Jouanno E."/>
            <person name="Wen M."/>
            <person name="Mejri S."/>
            <person name="Dirks R."/>
            <person name="Jansen H."/>
            <person name="Henkel C."/>
            <person name="Chen W.J."/>
            <person name="Zahm M."/>
            <person name="Cabau C."/>
            <person name="Klopp C."/>
            <person name="Thompson A.W."/>
            <person name="Robinson-Rechavi M."/>
            <person name="Braasch I."/>
            <person name="Lecointre G."/>
            <person name="Bobe J."/>
            <person name="Postlethwait J.H."/>
            <person name="Berthelot C."/>
            <person name="Roest Crollius H."/>
            <person name="Guiguen Y."/>
        </authorList>
    </citation>
    <scope>NUCLEOTIDE SEQUENCE</scope>
    <source>
        <strain evidence="2">NC1722</strain>
    </source>
</reference>
<name>A0AAD7SUU3_9TELE</name>
<comment type="caution">
    <text evidence="2">The sequence shown here is derived from an EMBL/GenBank/DDBJ whole genome shotgun (WGS) entry which is preliminary data.</text>
</comment>
<gene>
    <name evidence="2" type="ORF">AAFF_G00256450</name>
</gene>
<proteinExistence type="predicted"/>
<keyword evidence="3" id="KW-1185">Reference proteome</keyword>
<dbReference type="EMBL" id="JAINUG010000035">
    <property type="protein sequence ID" value="KAJ8408231.1"/>
    <property type="molecule type" value="Genomic_DNA"/>
</dbReference>
<dbReference type="Proteomes" id="UP001221898">
    <property type="component" value="Unassembled WGS sequence"/>
</dbReference>
<feature type="region of interest" description="Disordered" evidence="1">
    <location>
        <begin position="71"/>
        <end position="118"/>
    </location>
</feature>
<sequence length="138" mass="14835">MVPFKTHPEVSQGERGQIPTLQSLLDFRTDWTLRGRRAPGDSAVARARRCIEGLLRTQRYVICAQRLGESPSPFRSAGVSGPTVRGGPAPPRAVRVGAGSSGLNGISPLDGKHPSDTREKTLTVLVTGSLPRDNLRAR</sequence>
<organism evidence="2 3">
    <name type="scientific">Aldrovandia affinis</name>
    <dbReference type="NCBI Taxonomy" id="143900"/>
    <lineage>
        <taxon>Eukaryota</taxon>
        <taxon>Metazoa</taxon>
        <taxon>Chordata</taxon>
        <taxon>Craniata</taxon>
        <taxon>Vertebrata</taxon>
        <taxon>Euteleostomi</taxon>
        <taxon>Actinopterygii</taxon>
        <taxon>Neopterygii</taxon>
        <taxon>Teleostei</taxon>
        <taxon>Notacanthiformes</taxon>
        <taxon>Halosauridae</taxon>
        <taxon>Aldrovandia</taxon>
    </lineage>
</organism>
<evidence type="ECO:0000256" key="1">
    <source>
        <dbReference type="SAM" id="MobiDB-lite"/>
    </source>
</evidence>
<accession>A0AAD7SUU3</accession>
<evidence type="ECO:0000313" key="3">
    <source>
        <dbReference type="Proteomes" id="UP001221898"/>
    </source>
</evidence>
<dbReference type="AlphaFoldDB" id="A0AAD7SUU3"/>